<feature type="transmembrane region" description="Helical" evidence="10">
    <location>
        <begin position="243"/>
        <end position="269"/>
    </location>
</feature>
<feature type="transmembrane region" description="Helical" evidence="10">
    <location>
        <begin position="102"/>
        <end position="125"/>
    </location>
</feature>
<dbReference type="GO" id="GO:0015297">
    <property type="term" value="F:antiporter activity"/>
    <property type="evidence" value="ECO:0007669"/>
    <property type="project" value="InterPro"/>
</dbReference>
<proteinExistence type="inferred from homology"/>
<evidence type="ECO:0000256" key="6">
    <source>
        <dbReference type="ARBA" id="ARBA00022692"/>
    </source>
</evidence>
<dbReference type="EMBL" id="BOVK01000043">
    <property type="protein sequence ID" value="GIQ70286.1"/>
    <property type="molecule type" value="Genomic_DNA"/>
</dbReference>
<feature type="transmembrane region" description="Helical" evidence="10">
    <location>
        <begin position="177"/>
        <end position="197"/>
    </location>
</feature>
<evidence type="ECO:0000256" key="4">
    <source>
        <dbReference type="ARBA" id="ARBA00022448"/>
    </source>
</evidence>
<dbReference type="Pfam" id="PF01554">
    <property type="entry name" value="MatE"/>
    <property type="match status" value="2"/>
</dbReference>
<keyword evidence="5" id="KW-1003">Cell membrane</keyword>
<gene>
    <name evidence="11" type="ORF">XYCOK13_31100</name>
</gene>
<feature type="transmembrane region" description="Helical" evidence="10">
    <location>
        <begin position="400"/>
        <end position="419"/>
    </location>
</feature>
<reference evidence="11" key="1">
    <citation type="submission" date="2021-04" db="EMBL/GenBank/DDBJ databases">
        <title>Draft genome sequence of Xylanibacillus composti strain K13.</title>
        <authorList>
            <person name="Uke A."/>
            <person name="Chhe C."/>
            <person name="Baramee S."/>
            <person name="Kosugi A."/>
        </authorList>
    </citation>
    <scope>NUCLEOTIDE SEQUENCE</scope>
    <source>
        <strain evidence="11">K13</strain>
    </source>
</reference>
<keyword evidence="7 10" id="KW-1133">Transmembrane helix</keyword>
<organism evidence="11 12">
    <name type="scientific">Xylanibacillus composti</name>
    <dbReference type="NCBI Taxonomy" id="1572762"/>
    <lineage>
        <taxon>Bacteria</taxon>
        <taxon>Bacillati</taxon>
        <taxon>Bacillota</taxon>
        <taxon>Bacilli</taxon>
        <taxon>Bacillales</taxon>
        <taxon>Paenibacillaceae</taxon>
        <taxon>Xylanibacillus</taxon>
    </lineage>
</organism>
<comment type="similarity">
    <text evidence="2">Belongs to the multi antimicrobial extrusion (MATE) (TC 2.A.66.1) family. MepA subfamily.</text>
</comment>
<dbReference type="GO" id="GO:0042910">
    <property type="term" value="F:xenobiotic transmembrane transporter activity"/>
    <property type="evidence" value="ECO:0007669"/>
    <property type="project" value="InterPro"/>
</dbReference>
<name>A0A8J4H5W8_9BACL</name>
<evidence type="ECO:0000313" key="11">
    <source>
        <dbReference type="EMBL" id="GIQ70286.1"/>
    </source>
</evidence>
<dbReference type="InterPro" id="IPR002528">
    <property type="entry name" value="MATE_fam"/>
</dbReference>
<feature type="transmembrane region" description="Helical" evidence="10">
    <location>
        <begin position="325"/>
        <end position="354"/>
    </location>
</feature>
<feature type="transmembrane region" description="Helical" evidence="10">
    <location>
        <begin position="203"/>
        <end position="223"/>
    </location>
</feature>
<feature type="transmembrane region" description="Helical" evidence="10">
    <location>
        <begin position="425"/>
        <end position="444"/>
    </location>
</feature>
<evidence type="ECO:0000256" key="3">
    <source>
        <dbReference type="ARBA" id="ARBA00022106"/>
    </source>
</evidence>
<evidence type="ECO:0000256" key="10">
    <source>
        <dbReference type="SAM" id="Phobius"/>
    </source>
</evidence>
<dbReference type="RefSeq" id="WP_213413063.1">
    <property type="nucleotide sequence ID" value="NZ_BOVK01000043.1"/>
</dbReference>
<protein>
    <recommendedName>
        <fullName evidence="3">Multidrug export protein MepA</fullName>
    </recommendedName>
</protein>
<feature type="transmembrane region" description="Helical" evidence="10">
    <location>
        <begin position="281"/>
        <end position="305"/>
    </location>
</feature>
<keyword evidence="6 10" id="KW-0812">Transmembrane</keyword>
<dbReference type="InterPro" id="IPR045070">
    <property type="entry name" value="MATE_MepA-like"/>
</dbReference>
<dbReference type="PANTHER" id="PTHR43823:SF3">
    <property type="entry name" value="MULTIDRUG EXPORT PROTEIN MEPA"/>
    <property type="match status" value="1"/>
</dbReference>
<feature type="transmembrane region" description="Helical" evidence="10">
    <location>
        <begin position="145"/>
        <end position="165"/>
    </location>
</feature>
<keyword evidence="12" id="KW-1185">Reference proteome</keyword>
<feature type="transmembrane region" description="Helical" evidence="10">
    <location>
        <begin position="71"/>
        <end position="90"/>
    </location>
</feature>
<keyword evidence="8 10" id="KW-0472">Membrane</keyword>
<dbReference type="PIRSF" id="PIRSF006603">
    <property type="entry name" value="DinF"/>
    <property type="match status" value="1"/>
</dbReference>
<evidence type="ECO:0000256" key="8">
    <source>
        <dbReference type="ARBA" id="ARBA00023136"/>
    </source>
</evidence>
<evidence type="ECO:0000256" key="2">
    <source>
        <dbReference type="ARBA" id="ARBA00008417"/>
    </source>
</evidence>
<evidence type="ECO:0000313" key="12">
    <source>
        <dbReference type="Proteomes" id="UP000677918"/>
    </source>
</evidence>
<feature type="transmembrane region" description="Helical" evidence="10">
    <location>
        <begin position="366"/>
        <end position="388"/>
    </location>
</feature>
<evidence type="ECO:0000256" key="7">
    <source>
        <dbReference type="ARBA" id="ARBA00022989"/>
    </source>
</evidence>
<dbReference type="GO" id="GO:0046677">
    <property type="term" value="P:response to antibiotic"/>
    <property type="evidence" value="ECO:0007669"/>
    <property type="project" value="UniProtKB-KW"/>
</dbReference>
<evidence type="ECO:0000256" key="5">
    <source>
        <dbReference type="ARBA" id="ARBA00022475"/>
    </source>
</evidence>
<sequence length="465" mass="50768">MSEAVASDKEAQQRLIMNGNLWKVTFQLSWPAIVAMILYGFNAVVAAVFVGRYVGETALAGVSVAYPLTQISMGVGSLIGVGAGSVLSIAIGRQDKRMQERLLGHVNVLAMLATAVYMAFGLLFSEALISMMGGEGEALSIGERYFSITVLGSFFWIYGLAANMIVRAEGKMRSAAVVMGIGLAADILFNYILVVMLDLGVEGAAWATNAGMIVYTLLGWIYFGKGYSSFKAKVFSIYWDASVVKSILGLGMSSLIMIVMNLVQGIVVFNALSRYGTVQDIAFYGAVYRVFTFLLTPIFGFMRALQPVIGINYGAGRYERVTDAYMKFTVASLLLTLPLWLVCMIAPGFVIGFMLPDQAFTSEQLLYFRIYMGILPLLSTIFMAMTFFPSIDKGKPAAMIGIARQLIFYVPVMLLLPRWMGVSGVYYGSLAIDAVIVLWTLIMVRNEFAALRKKAVSSFGDRISV</sequence>
<dbReference type="Proteomes" id="UP000677918">
    <property type="component" value="Unassembled WGS sequence"/>
</dbReference>
<accession>A0A8J4H5W8</accession>
<evidence type="ECO:0000256" key="9">
    <source>
        <dbReference type="ARBA" id="ARBA00023251"/>
    </source>
</evidence>
<keyword evidence="4" id="KW-0813">Transport</keyword>
<dbReference type="InterPro" id="IPR051327">
    <property type="entry name" value="MATE_MepA_subfamily"/>
</dbReference>
<feature type="transmembrane region" description="Helical" evidence="10">
    <location>
        <begin position="28"/>
        <end position="51"/>
    </location>
</feature>
<dbReference type="PANTHER" id="PTHR43823">
    <property type="entry name" value="SPORULATION PROTEIN YKVU"/>
    <property type="match status" value="1"/>
</dbReference>
<keyword evidence="9" id="KW-0046">Antibiotic resistance</keyword>
<comment type="subcellular location">
    <subcellularLocation>
        <location evidence="1">Cell membrane</location>
        <topology evidence="1">Multi-pass membrane protein</topology>
    </subcellularLocation>
</comment>
<comment type="caution">
    <text evidence="11">The sequence shown here is derived from an EMBL/GenBank/DDBJ whole genome shotgun (WGS) entry which is preliminary data.</text>
</comment>
<dbReference type="AlphaFoldDB" id="A0A8J4H5W8"/>
<dbReference type="GO" id="GO:0005886">
    <property type="term" value="C:plasma membrane"/>
    <property type="evidence" value="ECO:0007669"/>
    <property type="project" value="UniProtKB-SubCell"/>
</dbReference>
<dbReference type="CDD" id="cd13143">
    <property type="entry name" value="MATE_MepA_like"/>
    <property type="match status" value="1"/>
</dbReference>
<dbReference type="InterPro" id="IPR048279">
    <property type="entry name" value="MdtK-like"/>
</dbReference>
<evidence type="ECO:0000256" key="1">
    <source>
        <dbReference type="ARBA" id="ARBA00004651"/>
    </source>
</evidence>